<dbReference type="RefSeq" id="WP_420038726.1">
    <property type="nucleotide sequence ID" value="NZ_CP128986.1"/>
</dbReference>
<proteinExistence type="predicted"/>
<protein>
    <recommendedName>
        <fullName evidence="4">TM2 domain-containing protein</fullName>
    </recommendedName>
</protein>
<evidence type="ECO:0008006" key="4">
    <source>
        <dbReference type="Google" id="ProtNLM"/>
    </source>
</evidence>
<keyword evidence="2" id="KW-0472">Membrane</keyword>
<evidence type="ECO:0000256" key="1">
    <source>
        <dbReference type="SAM" id="MobiDB-lite"/>
    </source>
</evidence>
<feature type="compositionally biased region" description="Pro residues" evidence="1">
    <location>
        <begin position="17"/>
        <end position="33"/>
    </location>
</feature>
<feature type="transmembrane region" description="Helical" evidence="2">
    <location>
        <begin position="84"/>
        <end position="111"/>
    </location>
</feature>
<evidence type="ECO:0000256" key="2">
    <source>
        <dbReference type="SAM" id="Phobius"/>
    </source>
</evidence>
<feature type="region of interest" description="Disordered" evidence="1">
    <location>
        <begin position="1"/>
        <end position="42"/>
    </location>
</feature>
<sequence length="142" mass="14866">MPYDGGQAGSGQFGTNPLPPVPVQPMQPHPQGQPYPHGGVDPSTGIPFSDKTKVAAGLLQLFLGGLGAGRWYVGTYGIAATQLILWIVGWLLSFVIIGIPILIGVWLWVLIDAIMMFTGSVRDGAAAHCGSSVRAGAERARS</sequence>
<evidence type="ECO:0000313" key="3">
    <source>
        <dbReference type="EMBL" id="WOC12862.1"/>
    </source>
</evidence>
<gene>
    <name evidence="3" type="ORF">MP11Mi_19540</name>
</gene>
<feature type="compositionally biased region" description="Gly residues" evidence="1">
    <location>
        <begin position="1"/>
        <end position="12"/>
    </location>
</feature>
<name>A0AA97CX69_9ACTN</name>
<accession>A0AA97CX69</accession>
<reference evidence="3" key="1">
    <citation type="submission" date="2023-06" db="EMBL/GenBank/DDBJ databases">
        <title>Gordonia sp. nov. and Pseudochrobactrum sp. nov., two species isolated from the burying beetle Nicrophorus vespilloides.</title>
        <authorList>
            <person name="Poehlein A."/>
            <person name="Guzman J."/>
            <person name="Daniel R."/>
            <person name="Vilcinskas A."/>
        </authorList>
    </citation>
    <scope>NUCLEOTIDE SEQUENCE</scope>
    <source>
        <strain evidence="3">MP11Mi</strain>
    </source>
</reference>
<keyword evidence="2" id="KW-1133">Transmembrane helix</keyword>
<feature type="transmembrane region" description="Helical" evidence="2">
    <location>
        <begin position="54"/>
        <end position="72"/>
    </location>
</feature>
<keyword evidence="2" id="KW-0812">Transmembrane</keyword>
<dbReference type="EMBL" id="CP128986">
    <property type="protein sequence ID" value="WOC12862.1"/>
    <property type="molecule type" value="Genomic_DNA"/>
</dbReference>
<dbReference type="AlphaFoldDB" id="A0AA97CX69"/>
<organism evidence="3">
    <name type="scientific">Gordonia sp. MP11Mi</name>
    <dbReference type="NCBI Taxonomy" id="3022769"/>
    <lineage>
        <taxon>Bacteria</taxon>
        <taxon>Bacillati</taxon>
        <taxon>Actinomycetota</taxon>
        <taxon>Actinomycetes</taxon>
        <taxon>Mycobacteriales</taxon>
        <taxon>Gordoniaceae</taxon>
        <taxon>Gordonia</taxon>
    </lineage>
</organism>